<dbReference type="SUPFAM" id="SSF101478">
    <property type="entry name" value="ADP-ribosylglycohydrolase"/>
    <property type="match status" value="1"/>
</dbReference>
<accession>A0AAE4NWV4</accession>
<keyword evidence="1" id="KW-0479">Metal-binding</keyword>
<keyword evidence="1" id="KW-0460">Magnesium</keyword>
<feature type="binding site" evidence="1">
    <location>
        <position position="9"/>
    </location>
    <ligand>
        <name>Mg(2+)</name>
        <dbReference type="ChEBI" id="CHEBI:18420"/>
        <label>1</label>
    </ligand>
</feature>
<dbReference type="Gene3D" id="1.10.4080.10">
    <property type="entry name" value="ADP-ribosylation/Crystallin J1"/>
    <property type="match status" value="1"/>
</dbReference>
<feature type="binding site" evidence="1">
    <location>
        <position position="7"/>
    </location>
    <ligand>
        <name>Mg(2+)</name>
        <dbReference type="ChEBI" id="CHEBI:18420"/>
        <label>1</label>
    </ligand>
</feature>
<gene>
    <name evidence="2" type="ORF">RBI02_09110</name>
</gene>
<proteinExistence type="predicted"/>
<keyword evidence="3" id="KW-1185">Reference proteome</keyword>
<dbReference type="AlphaFoldDB" id="A0AAE4NWV4"/>
<dbReference type="InterPro" id="IPR005502">
    <property type="entry name" value="Ribosyl_crysJ1"/>
</dbReference>
<comment type="caution">
    <text evidence="2">The sequence shown here is derived from an EMBL/GenBank/DDBJ whole genome shotgun (WGS) entry which is preliminary data.</text>
</comment>
<name>A0AAE4NWV4_9EURY</name>
<dbReference type="GO" id="GO:0046872">
    <property type="term" value="F:metal ion binding"/>
    <property type="evidence" value="ECO:0007669"/>
    <property type="project" value="UniProtKB-KW"/>
</dbReference>
<dbReference type="RefSeq" id="WP_315343213.1">
    <property type="nucleotide sequence ID" value="NZ_JAVDZE010000006.1"/>
</dbReference>
<comment type="cofactor">
    <cofactor evidence="1">
        <name>Mg(2+)</name>
        <dbReference type="ChEBI" id="CHEBI:18420"/>
    </cofactor>
    <text evidence="1">Binds 2 magnesium ions per subunit.</text>
</comment>
<evidence type="ECO:0000256" key="1">
    <source>
        <dbReference type="PIRSR" id="PIRSR605502-1"/>
    </source>
</evidence>
<feature type="binding site" evidence="1">
    <location>
        <position position="10"/>
    </location>
    <ligand>
        <name>Mg(2+)</name>
        <dbReference type="ChEBI" id="CHEBI:18420"/>
        <label>1</label>
    </ligand>
</feature>
<dbReference type="EMBL" id="JAVDZE010000006">
    <property type="protein sequence ID" value="MDV3104689.1"/>
    <property type="molecule type" value="Genomic_DNA"/>
</dbReference>
<reference evidence="2 3" key="1">
    <citation type="submission" date="2023-08" db="EMBL/GenBank/DDBJ databases">
        <title>Draft genome sequence of Thermococcus waiotapuensis WT1T, a thermophilic sulphur-dependent archaeon from order Thermococcales.</title>
        <authorList>
            <person name="Manners S.H."/>
            <person name="Carere C.R."/>
            <person name="Dhami M.K."/>
            <person name="Dobson R.C.J."/>
            <person name="Stott M.B."/>
        </authorList>
    </citation>
    <scope>NUCLEOTIDE SEQUENCE [LARGE SCALE GENOMIC DNA]</scope>
    <source>
        <strain evidence="2 3">WT1</strain>
    </source>
</reference>
<dbReference type="Pfam" id="PF03747">
    <property type="entry name" value="ADP_ribosyl_GH"/>
    <property type="match status" value="1"/>
</dbReference>
<dbReference type="InterPro" id="IPR036705">
    <property type="entry name" value="Ribosyl_crysJ1_sf"/>
</dbReference>
<sequence>MSHWGEDSDTTGAVVGGPAGTYYGFEAVPGEWLEKIEAKELIDRIVNDFVFSLI</sequence>
<dbReference type="Proteomes" id="UP001245683">
    <property type="component" value="Unassembled WGS sequence"/>
</dbReference>
<evidence type="ECO:0000313" key="3">
    <source>
        <dbReference type="Proteomes" id="UP001245683"/>
    </source>
</evidence>
<protein>
    <submittedName>
        <fullName evidence="2">ADP-ribosylglycohydrolase family protein</fullName>
    </submittedName>
</protein>
<organism evidence="2 3">
    <name type="scientific">Thermococcus waiotapuensis</name>
    <dbReference type="NCBI Taxonomy" id="90909"/>
    <lineage>
        <taxon>Archaea</taxon>
        <taxon>Methanobacteriati</taxon>
        <taxon>Methanobacteriota</taxon>
        <taxon>Thermococci</taxon>
        <taxon>Thermococcales</taxon>
        <taxon>Thermococcaceae</taxon>
        <taxon>Thermococcus</taxon>
    </lineage>
</organism>
<evidence type="ECO:0000313" key="2">
    <source>
        <dbReference type="EMBL" id="MDV3104689.1"/>
    </source>
</evidence>